<proteinExistence type="predicted"/>
<dbReference type="SUPFAM" id="SSF52335">
    <property type="entry name" value="Methylglyoxal synthase-like"/>
    <property type="match status" value="1"/>
</dbReference>
<reference evidence="2" key="1">
    <citation type="submission" date="2025-08" db="UniProtKB">
        <authorList>
            <consortium name="RefSeq"/>
        </authorList>
    </citation>
    <scope>IDENTIFICATION</scope>
</reference>
<keyword evidence="1" id="KW-1185">Reference proteome</keyword>
<dbReference type="RefSeq" id="XP_015283919.1">
    <property type="nucleotide sequence ID" value="XM_015428433.1"/>
</dbReference>
<sequence>VVVCNLYPFVKTVESPNVTVQEAVEQIDIGGVALLRAAAKNHARVTVVCDPGDYTLVAKEMKASSKNDTTMETRRQLALK</sequence>
<accession>A0ABM1LD82</accession>
<gene>
    <name evidence="2" type="primary">LOC107124947</name>
</gene>
<name>A0ABM1LD82_GEKJA</name>
<dbReference type="GeneID" id="107124947"/>
<protein>
    <submittedName>
        <fullName evidence="2">Bifunctional purine biosynthesis protein PURH-like</fullName>
    </submittedName>
</protein>
<dbReference type="PANTHER" id="PTHR11692:SF0">
    <property type="entry name" value="BIFUNCTIONAL PURINE BIOSYNTHESIS PROTEIN ATIC"/>
    <property type="match status" value="1"/>
</dbReference>
<evidence type="ECO:0000313" key="2">
    <source>
        <dbReference type="RefSeq" id="XP_015283919.1"/>
    </source>
</evidence>
<dbReference type="Gene3D" id="3.40.50.1380">
    <property type="entry name" value="Methylglyoxal synthase-like domain"/>
    <property type="match status" value="1"/>
</dbReference>
<dbReference type="PANTHER" id="PTHR11692">
    <property type="entry name" value="BIFUNCTIONAL PURINE BIOSYNTHESIS PROTEIN PURH"/>
    <property type="match status" value="1"/>
</dbReference>
<evidence type="ECO:0000313" key="1">
    <source>
        <dbReference type="Proteomes" id="UP000694871"/>
    </source>
</evidence>
<feature type="non-terminal residue" evidence="2">
    <location>
        <position position="1"/>
    </location>
</feature>
<dbReference type="Proteomes" id="UP000694871">
    <property type="component" value="Unplaced"/>
</dbReference>
<dbReference type="InterPro" id="IPR036914">
    <property type="entry name" value="MGS-like_dom_sf"/>
</dbReference>
<feature type="non-terminal residue" evidence="2">
    <location>
        <position position="80"/>
    </location>
</feature>
<dbReference type="InterPro" id="IPR002695">
    <property type="entry name" value="PurH-like"/>
</dbReference>
<dbReference type="Pfam" id="PF01808">
    <property type="entry name" value="AICARFT_IMPCHas"/>
    <property type="match status" value="1"/>
</dbReference>
<organism evidence="1 2">
    <name type="scientific">Gekko japonicus</name>
    <name type="common">Schlegel's Japanese gecko</name>
    <dbReference type="NCBI Taxonomy" id="146911"/>
    <lineage>
        <taxon>Eukaryota</taxon>
        <taxon>Metazoa</taxon>
        <taxon>Chordata</taxon>
        <taxon>Craniata</taxon>
        <taxon>Vertebrata</taxon>
        <taxon>Euteleostomi</taxon>
        <taxon>Lepidosauria</taxon>
        <taxon>Squamata</taxon>
        <taxon>Bifurcata</taxon>
        <taxon>Gekkota</taxon>
        <taxon>Gekkonidae</taxon>
        <taxon>Gekkoninae</taxon>
        <taxon>Gekko</taxon>
    </lineage>
</organism>